<gene>
    <name evidence="2" type="ORF">HARCEL1_01760</name>
</gene>
<dbReference type="Proteomes" id="UP000244727">
    <property type="component" value="Chromosome"/>
</dbReference>
<keyword evidence="3" id="KW-1185">Reference proteome</keyword>
<dbReference type="AlphaFoldDB" id="A0A2R4WYC0"/>
<dbReference type="KEGG" id="harc:HARCEL1_01760"/>
<dbReference type="PROSITE" id="PS00018">
    <property type="entry name" value="EF_HAND_1"/>
    <property type="match status" value="2"/>
</dbReference>
<sequence>MLAALGSVGLVAGLGPQATAVTAETQDLRVDQIRLTSFRGGFGRDDIDTEPRVEGSDDQIVVRGAFTPEESCRRVTPAGATFDTDRRQLTVDLTTEPAPDCPADDAYVYAYEIHVKTTPTVVVVDPPGDGERERHYPYDDWNSFRIGITDRQVSHSPADSPRDPEITLGSGQIQVSGAMAATEPCGLPQIAALHLDYGDHLVLELARRPPGDRDCPETEAVGYTVTLTVDSVPEMLSVVERTPDSRRTTLAHRLISNPPMPISTGGIADASLDWRTTPMEPPEPEPRVSFDGDRVQIVVPAVDPDTDCFAVTPTSIHQDRGLLSVAIEPIPDPPSAIPCPGDGDGHRCEIEVVGTDQIDTVVVRKEGWSDAKYPRRSVEYLHPPVDRPDAIDAIDVTMEGDPTGSEEYPAVSVDGETITVTGQMVYGSSSCNEIRLAEARHADGHLKLAVMGARRPNYGRVCSEDVATRRYRLEATVDPEATVDQITVAEWGRAGLWHVHGTTTTATGERVLNYHLDTTFVDRRVEAVNERPAIQTAASEITVDGAVAVERTTRLVDLDRIGIAGGQYDLDLSVRTGVSPELWPHYDRPRLRGFTESESLIYQLRLIPSGTRSVGSATVRETGPVHGTQTTTEHRLDPIRGVVPRDRDGDGLYEDLNANGKLDFADVNTLFRTMDERSVTDHPAAYDFDGTGDLDLQDVLALFELV</sequence>
<organism evidence="2 3">
    <name type="scientific">Halococcoides cellulosivorans</name>
    <dbReference type="NCBI Taxonomy" id="1679096"/>
    <lineage>
        <taxon>Archaea</taxon>
        <taxon>Methanobacteriati</taxon>
        <taxon>Methanobacteriota</taxon>
        <taxon>Stenosarchaea group</taxon>
        <taxon>Halobacteria</taxon>
        <taxon>Halobacteriales</taxon>
        <taxon>Haloarculaceae</taxon>
        <taxon>Halococcoides</taxon>
    </lineage>
</organism>
<feature type="region of interest" description="Disordered" evidence="1">
    <location>
        <begin position="615"/>
        <end position="634"/>
    </location>
</feature>
<name>A0A2R4WYC0_9EURY</name>
<evidence type="ECO:0000313" key="2">
    <source>
        <dbReference type="EMBL" id="AWB26526.1"/>
    </source>
</evidence>
<accession>A0A2R4WYC0</accession>
<dbReference type="InterPro" id="IPR018247">
    <property type="entry name" value="EF_Hand_1_Ca_BS"/>
</dbReference>
<evidence type="ECO:0000256" key="1">
    <source>
        <dbReference type="SAM" id="MobiDB-lite"/>
    </source>
</evidence>
<evidence type="ECO:0008006" key="4">
    <source>
        <dbReference type="Google" id="ProtNLM"/>
    </source>
</evidence>
<proteinExistence type="predicted"/>
<dbReference type="EMBL" id="CP028858">
    <property type="protein sequence ID" value="AWB26526.1"/>
    <property type="molecule type" value="Genomic_DNA"/>
</dbReference>
<protein>
    <recommendedName>
        <fullName evidence="4">EF-hand domain-containing protein</fullName>
    </recommendedName>
</protein>
<evidence type="ECO:0000313" key="3">
    <source>
        <dbReference type="Proteomes" id="UP000244727"/>
    </source>
</evidence>
<reference evidence="2 3" key="1">
    <citation type="submission" date="2018-04" db="EMBL/GenBank/DDBJ databases">
        <title>Halococcoides cellulosivorans gen. nov., sp. nov., an extremely halophilic cellulose-utilizing haloarchaeon from hypersaline lakes.</title>
        <authorList>
            <person name="Sorokin D.Y."/>
            <person name="Toshchakov S.V."/>
            <person name="Samarov N.I."/>
            <person name="Korzhenkov A."/>
            <person name="Kublanov I.V."/>
        </authorList>
    </citation>
    <scope>NUCLEOTIDE SEQUENCE [LARGE SCALE GENOMIC DNA]</scope>
    <source>
        <strain evidence="2 3">HArcel1</strain>
    </source>
</reference>